<evidence type="ECO:0000259" key="7">
    <source>
        <dbReference type="PROSITE" id="PS50994"/>
    </source>
</evidence>
<dbReference type="InterPro" id="IPR036397">
    <property type="entry name" value="RNaseH_sf"/>
</dbReference>
<dbReference type="Pfam" id="PF13976">
    <property type="entry name" value="gag_pre-integrs"/>
    <property type="match status" value="1"/>
</dbReference>
<dbReference type="CDD" id="cd09272">
    <property type="entry name" value="RNase_HI_RT_Ty1"/>
    <property type="match status" value="1"/>
</dbReference>
<feature type="domain" description="Integrase catalytic" evidence="7">
    <location>
        <begin position="1145"/>
        <end position="1311"/>
    </location>
</feature>
<dbReference type="InterPro" id="IPR043502">
    <property type="entry name" value="DNA/RNA_pol_sf"/>
</dbReference>
<sequence>MTRSGSRAPILIPEEYNSWVGRMNLHLNAINEDVWKCVEGTYVTPENMATLATNQATQVEITKKLELQAKKELVSGIPHSILSQMDDIILLTANQIWENLKNRFCGNKRIIGNKRTSVLNEFDNFKMLSSETIHDAHDRFNLIMVKMNNLGIKKTQHEINLKFLNNLFESWKMVKLIIQGNPAIHTESLYNLYGELQSYESSIDPPTIAAFGGPLALVSTTSQNQTPFNDQNFNHFNQTTSFQNQAFQSDSNDEADYQQLCALVANTNLQRFIPNHGQSNFRPNFQPRPSFGQNNSSFQPRPSFGQNNSGFQPRPYFGQNSQRPSFQNNSNQGFQNQGFQNDPNSGHNHNPNNSFQNQNRGFQNQGYNNQNNGFQNNQNFRFQQNHSQPSQQAQTQTPERLPIKSQKDDSDEEVIICHNCKGTNHYARECRAKNKTKIKDSAYYAQRADELKKLENQEKQRALMAIHEPSVEYWPTSDDEAEHEPTQSNFCFVAGVEIPSRAPNVIEQVWSMISELGFSKTIFESHITKIETSLEVDLKTYHDTMVNYDICKSELQTLQLKFGELTRTKSKLERDVERKSEDYNHVLEQLNQSLIQKRDLELKNQSVISSEIKDVLEMEILQLKQDFQESTDKYNVLNEKLTDSLKQINSLETENKRLIWNMDSIKVARKLSDDIFTKENTLGTGKIDTNYRPGIGRESFEIEQAKQKNMSNCENSESTLHNLFTSVNEEDSDDETVINCSPDDTAFSVSKKSFKRVVNSETDSASSLTHQIKNTDGTTKLKNFLNGENSSYKDGSTSIPTAFPTMTSSIVGKTSLGQKYSKKQQTSKKSIQVTKTPLIKPNLFEKQPKKPNVIPHKQVSKQKPKSFQKPFENRFQDITFNHSRNFQKPSHPKVSNHHPQKAFQNRPSHPRYEENFSNKPSHLGYLSPNHRSYQPTGFQKQIAFWVLNAGEPNDDTWYIDSGCSKHMTGNRNYLRDFKPIQTNQDVTFGNNMKAKIKGYGNITNGNFTIKKVAFVDDLKHNLISVSQLCDNNLEVLFTKQRSLIMDAKTKDVIVDSDRAGNMYPLDMDLIYGKPDICLLSKAPADISWLWHRRLSHLNFGYINKLIGDDLVRGLPLLKLDNETLCAACEKGKLSKSTHKSISESSVSEPLELLHIDLCGPAKTQTIQGKKYILVVVDGFSRFTWVFFLKLKSEAPEEMINFIKQIELKLKRPVRRIRSDNGLEFKNNTLDSFLKDKGIEHNFSAPYTPQQNGVVERRNRTLCEAARSMLIFADLPQYFWAEAIATACYTQNRSLIHKHLHKTPYEVINNRKPNIKFFHIFGCRCFVKNNKDHLSKFESRSDEGIFLGYSFSSAAYRVLNKRTRVIEESTDVHFDEFYVRKLDREHFGSKMIENIFQNPIQQTPSPDIDIEIDLDLLFEQPKTAYNSELLTTLIDPTGIPSEVIPQTNQNDANQFEGEPPTHTSSLEQTPNPPLNTRTPNSQNNPDASFMGEPSNLFQDETPGEEQWDTETPIIIAEENRLIKWTRNHPTDQIIGDPNIGIQTRGASTNECLFGAFLSTTEPKTIHSAIKDPDWVKAMQEELAEFERNDVWNLVPTPPDVTVIGSRWVYRNKTDDQGIICRNKARLVVKGYSQQEGIDYDETYAPVARIEAIRIFVAYAAHKNFKVFQMDVKCAFLHGEIDREVYIQQPPGFEDPKFPDHSFKLQKAVYGLKQAPRAWYATLSTFLEESDLMKSKFEMSMIGEMTTFLGLQIKQSIDGIFINQENYVKNLLTRFSMEKSNTAKTPMAFGYKIDADLNGKPVDQKRYRGMIGSLLYLIASRPDIMFSTCVCARYQANPMESHVVAVKRIFKYLKGTPKLGLWYPAKSDFQLNAFTDSDYGGCMLDRKSTSGSCQFLGGRLVSWTSKKQTCVSTSTAEAEYVAAASCCSQVIWMQTQLRDYGFKISQIPIFCDSTSAIAISHNPVHHSMTKHIDIRYHFIKDNIQKGHIELHFINSEDQIADVFTKALDETKFQYFLGRLGMLNPDNIHP</sequence>
<organism evidence="8 9">
    <name type="scientific">Lactuca sativa</name>
    <name type="common">Garden lettuce</name>
    <dbReference type="NCBI Taxonomy" id="4236"/>
    <lineage>
        <taxon>Eukaryota</taxon>
        <taxon>Viridiplantae</taxon>
        <taxon>Streptophyta</taxon>
        <taxon>Embryophyta</taxon>
        <taxon>Tracheophyta</taxon>
        <taxon>Spermatophyta</taxon>
        <taxon>Magnoliopsida</taxon>
        <taxon>eudicotyledons</taxon>
        <taxon>Gunneridae</taxon>
        <taxon>Pentapetalae</taxon>
        <taxon>asterids</taxon>
        <taxon>campanulids</taxon>
        <taxon>Asterales</taxon>
        <taxon>Asteraceae</taxon>
        <taxon>Cichorioideae</taxon>
        <taxon>Cichorieae</taxon>
        <taxon>Lactucinae</taxon>
        <taxon>Lactuca</taxon>
    </lineage>
</organism>
<feature type="compositionally biased region" description="Polar residues" evidence="6">
    <location>
        <begin position="274"/>
        <end position="283"/>
    </location>
</feature>
<keyword evidence="5" id="KW-0175">Coiled coil</keyword>
<dbReference type="GO" id="GO:0006508">
    <property type="term" value="P:proteolysis"/>
    <property type="evidence" value="ECO:0007669"/>
    <property type="project" value="UniProtKB-KW"/>
</dbReference>
<feature type="region of interest" description="Disordered" evidence="6">
    <location>
        <begin position="274"/>
        <end position="411"/>
    </location>
</feature>
<dbReference type="InterPro" id="IPR001584">
    <property type="entry name" value="Integrase_cat-core"/>
</dbReference>
<comment type="caution">
    <text evidence="8">The sequence shown here is derived from an EMBL/GenBank/DDBJ whole genome shotgun (WGS) entry which is preliminary data.</text>
</comment>
<dbReference type="Pfam" id="PF25597">
    <property type="entry name" value="SH3_retrovirus"/>
    <property type="match status" value="1"/>
</dbReference>
<feature type="compositionally biased region" description="Polar residues" evidence="6">
    <location>
        <begin position="1443"/>
        <end position="1452"/>
    </location>
</feature>
<dbReference type="Pfam" id="PF22936">
    <property type="entry name" value="Pol_BBD"/>
    <property type="match status" value="1"/>
</dbReference>
<name>A0A9R1XAD3_LACSA</name>
<reference evidence="8 9" key="1">
    <citation type="journal article" date="2017" name="Nat. Commun.">
        <title>Genome assembly with in vitro proximity ligation data and whole-genome triplication in lettuce.</title>
        <authorList>
            <person name="Reyes-Chin-Wo S."/>
            <person name="Wang Z."/>
            <person name="Yang X."/>
            <person name="Kozik A."/>
            <person name="Arikit S."/>
            <person name="Song C."/>
            <person name="Xia L."/>
            <person name="Froenicke L."/>
            <person name="Lavelle D.O."/>
            <person name="Truco M.J."/>
            <person name="Xia R."/>
            <person name="Zhu S."/>
            <person name="Xu C."/>
            <person name="Xu H."/>
            <person name="Xu X."/>
            <person name="Cox K."/>
            <person name="Korf I."/>
            <person name="Meyers B.C."/>
            <person name="Michelmore R.W."/>
        </authorList>
    </citation>
    <scope>NUCLEOTIDE SEQUENCE [LARGE SCALE GENOMIC DNA]</scope>
    <source>
        <strain evidence="9">cv. Salinas</strain>
        <tissue evidence="8">Seedlings</tissue>
    </source>
</reference>
<proteinExistence type="predicted"/>
<dbReference type="InterPro" id="IPR057670">
    <property type="entry name" value="SH3_retrovirus"/>
</dbReference>
<feature type="coiled-coil region" evidence="5">
    <location>
        <begin position="555"/>
        <end position="589"/>
    </location>
</feature>
<evidence type="ECO:0000256" key="5">
    <source>
        <dbReference type="SAM" id="Coils"/>
    </source>
</evidence>
<feature type="compositionally biased region" description="Polar residues" evidence="6">
    <location>
        <begin position="291"/>
        <end position="311"/>
    </location>
</feature>
<dbReference type="GO" id="GO:0003676">
    <property type="term" value="F:nucleic acid binding"/>
    <property type="evidence" value="ECO:0007669"/>
    <property type="project" value="InterPro"/>
</dbReference>
<dbReference type="InterPro" id="IPR012337">
    <property type="entry name" value="RNaseH-like_sf"/>
</dbReference>
<keyword evidence="9" id="KW-1185">Reference proteome</keyword>
<accession>A0A9R1XAD3</accession>
<evidence type="ECO:0000256" key="6">
    <source>
        <dbReference type="SAM" id="MobiDB-lite"/>
    </source>
</evidence>
<evidence type="ECO:0000313" key="8">
    <source>
        <dbReference type="EMBL" id="KAJ0203269.1"/>
    </source>
</evidence>
<feature type="region of interest" description="Disordered" evidence="6">
    <location>
        <begin position="846"/>
        <end position="866"/>
    </location>
</feature>
<dbReference type="Pfam" id="PF07727">
    <property type="entry name" value="RVT_2"/>
    <property type="match status" value="2"/>
</dbReference>
<dbReference type="Pfam" id="PF00665">
    <property type="entry name" value="rve"/>
    <property type="match status" value="1"/>
</dbReference>
<dbReference type="Proteomes" id="UP000235145">
    <property type="component" value="Unassembled WGS sequence"/>
</dbReference>
<feature type="compositionally biased region" description="Low complexity" evidence="6">
    <location>
        <begin position="325"/>
        <end position="398"/>
    </location>
</feature>
<gene>
    <name evidence="8" type="ORF">LSAT_V11C500247540</name>
</gene>
<evidence type="ECO:0000256" key="2">
    <source>
        <dbReference type="ARBA" id="ARBA00022723"/>
    </source>
</evidence>
<keyword evidence="1" id="KW-0645">Protease</keyword>
<dbReference type="InterPro" id="IPR054722">
    <property type="entry name" value="PolX-like_BBD"/>
</dbReference>
<dbReference type="PROSITE" id="PS50994">
    <property type="entry name" value="INTEGRASE"/>
    <property type="match status" value="1"/>
</dbReference>
<feature type="region of interest" description="Disordered" evidence="6">
    <location>
        <begin position="1439"/>
        <end position="1507"/>
    </location>
</feature>
<dbReference type="GO" id="GO:0004190">
    <property type="term" value="F:aspartic-type endopeptidase activity"/>
    <property type="evidence" value="ECO:0007669"/>
    <property type="project" value="UniProtKB-KW"/>
</dbReference>
<evidence type="ECO:0000256" key="4">
    <source>
        <dbReference type="ARBA" id="ARBA00022801"/>
    </source>
</evidence>
<keyword evidence="4" id="KW-0378">Hydrolase</keyword>
<feature type="coiled-coil region" evidence="5">
    <location>
        <begin position="613"/>
        <end position="654"/>
    </location>
</feature>
<feature type="compositionally biased region" description="Basic residues" evidence="6">
    <location>
        <begin position="890"/>
        <end position="900"/>
    </location>
</feature>
<keyword evidence="3" id="KW-0064">Aspartyl protease</keyword>
<evidence type="ECO:0000256" key="1">
    <source>
        <dbReference type="ARBA" id="ARBA00022670"/>
    </source>
</evidence>
<dbReference type="PANTHER" id="PTHR42648:SF18">
    <property type="entry name" value="RETROTRANSPOSON, UNCLASSIFIED-LIKE PROTEIN"/>
    <property type="match status" value="1"/>
</dbReference>
<keyword evidence="2" id="KW-0479">Metal-binding</keyword>
<dbReference type="InterPro" id="IPR039537">
    <property type="entry name" value="Retrotran_Ty1/copia-like"/>
</dbReference>
<dbReference type="SUPFAM" id="SSF53098">
    <property type="entry name" value="Ribonuclease H-like"/>
    <property type="match status" value="1"/>
</dbReference>
<dbReference type="SUPFAM" id="SSF56672">
    <property type="entry name" value="DNA/RNA polymerases"/>
    <property type="match status" value="1"/>
</dbReference>
<dbReference type="GO" id="GO:0046872">
    <property type="term" value="F:metal ion binding"/>
    <property type="evidence" value="ECO:0007669"/>
    <property type="project" value="UniProtKB-KW"/>
</dbReference>
<evidence type="ECO:0000256" key="3">
    <source>
        <dbReference type="ARBA" id="ARBA00022750"/>
    </source>
</evidence>
<protein>
    <recommendedName>
        <fullName evidence="7">Integrase catalytic domain-containing protein</fullName>
    </recommendedName>
</protein>
<evidence type="ECO:0000313" key="9">
    <source>
        <dbReference type="Proteomes" id="UP000235145"/>
    </source>
</evidence>
<dbReference type="Gene3D" id="3.30.420.10">
    <property type="entry name" value="Ribonuclease H-like superfamily/Ribonuclease H"/>
    <property type="match status" value="1"/>
</dbReference>
<dbReference type="InterPro" id="IPR013103">
    <property type="entry name" value="RVT_2"/>
</dbReference>
<dbReference type="Pfam" id="PF14223">
    <property type="entry name" value="Retrotran_gag_2"/>
    <property type="match status" value="1"/>
</dbReference>
<dbReference type="EMBL" id="NBSK02000005">
    <property type="protein sequence ID" value="KAJ0203269.1"/>
    <property type="molecule type" value="Genomic_DNA"/>
</dbReference>
<dbReference type="GO" id="GO:0015074">
    <property type="term" value="P:DNA integration"/>
    <property type="evidence" value="ECO:0007669"/>
    <property type="project" value="InterPro"/>
</dbReference>
<dbReference type="PANTHER" id="PTHR42648">
    <property type="entry name" value="TRANSPOSASE, PUTATIVE-RELATED"/>
    <property type="match status" value="1"/>
</dbReference>
<dbReference type="InterPro" id="IPR025724">
    <property type="entry name" value="GAG-pre-integrase_dom"/>
</dbReference>
<feature type="region of interest" description="Disordered" evidence="6">
    <location>
        <begin position="887"/>
        <end position="909"/>
    </location>
</feature>